<dbReference type="PROSITE" id="PS01124">
    <property type="entry name" value="HTH_ARAC_FAMILY_2"/>
    <property type="match status" value="1"/>
</dbReference>
<feature type="domain" description="HTH araC/xylS-type" evidence="4">
    <location>
        <begin position="206"/>
        <end position="305"/>
    </location>
</feature>
<evidence type="ECO:0000313" key="5">
    <source>
        <dbReference type="EMBL" id="MCA2018097.1"/>
    </source>
</evidence>
<name>A0ABS7YSZ2_9VIBR</name>
<evidence type="ECO:0000256" key="3">
    <source>
        <dbReference type="ARBA" id="ARBA00023163"/>
    </source>
</evidence>
<reference evidence="6" key="1">
    <citation type="submission" date="2023-07" db="EMBL/GenBank/DDBJ databases">
        <title>Molecular identification of indigenous halophilic bacteria isolated from red sea cost, biodegradation of synthetic dyes and assessment of degraded metabolite toxicity.</title>
        <authorList>
            <person name="Chaieb K."/>
            <person name="Altayb H.N."/>
        </authorList>
    </citation>
    <scope>NUCLEOTIDE SEQUENCE [LARGE SCALE GENOMIC DNA]</scope>
    <source>
        <strain evidence="6">K20</strain>
    </source>
</reference>
<dbReference type="InterPro" id="IPR009057">
    <property type="entry name" value="Homeodomain-like_sf"/>
</dbReference>
<evidence type="ECO:0000256" key="2">
    <source>
        <dbReference type="ARBA" id="ARBA00023125"/>
    </source>
</evidence>
<evidence type="ECO:0000256" key="1">
    <source>
        <dbReference type="ARBA" id="ARBA00023015"/>
    </source>
</evidence>
<keyword evidence="3" id="KW-0804">Transcription</keyword>
<evidence type="ECO:0000259" key="4">
    <source>
        <dbReference type="PROSITE" id="PS01124"/>
    </source>
</evidence>
<dbReference type="PANTHER" id="PTHR46796">
    <property type="entry name" value="HTH-TYPE TRANSCRIPTIONAL ACTIVATOR RHAS-RELATED"/>
    <property type="match status" value="1"/>
</dbReference>
<dbReference type="SUPFAM" id="SSF46689">
    <property type="entry name" value="Homeodomain-like"/>
    <property type="match status" value="1"/>
</dbReference>
<dbReference type="Pfam" id="PF14525">
    <property type="entry name" value="AraC_binding_2"/>
    <property type="match status" value="1"/>
</dbReference>
<dbReference type="InterPro" id="IPR050204">
    <property type="entry name" value="AraC_XylS_family_regulators"/>
</dbReference>
<keyword evidence="1" id="KW-0805">Transcription regulation</keyword>
<dbReference type="Proteomes" id="UP001199044">
    <property type="component" value="Unassembled WGS sequence"/>
</dbReference>
<organism evidence="5 6">
    <name type="scientific">Vibrio tritonius</name>
    <dbReference type="NCBI Taxonomy" id="1435069"/>
    <lineage>
        <taxon>Bacteria</taxon>
        <taxon>Pseudomonadati</taxon>
        <taxon>Pseudomonadota</taxon>
        <taxon>Gammaproteobacteria</taxon>
        <taxon>Vibrionales</taxon>
        <taxon>Vibrionaceae</taxon>
        <taxon>Vibrio</taxon>
    </lineage>
</organism>
<evidence type="ECO:0000313" key="6">
    <source>
        <dbReference type="Proteomes" id="UP001199044"/>
    </source>
</evidence>
<sequence length="309" mass="35422">MVKRFSTHNIVDSKRFDYWQGLIESTYYTPTYNRRLSSEGFDGSLEVRRFGGSLFTRIKSTPIEYCDYRPDQNDNILVALSFCQRAILTQNGRTFEQKPGDILVYDSAQSFSCHFPSGDDQMVMSIPRGLFLSHFNQPDKVINQVLPSHSLLGNVSVSLMQSIWQVQEQESAVGDKMISSMLTMLDSAYDAENGQPLSLKANEKLYKVQKYLLDRIDDSSLTIESIAKDNNMSARTLNRLFAAEQTTVMRWLWQQRLSACYKALLSRRYSTITETAFTFGFSNMTHFSRLFKETYGITAKQLLNNKSPL</sequence>
<comment type="caution">
    <text evidence="5">The sequence shown here is derived from an EMBL/GenBank/DDBJ whole genome shotgun (WGS) entry which is preliminary data.</text>
</comment>
<accession>A0ABS7YSZ2</accession>
<protein>
    <submittedName>
        <fullName evidence="5">Helix-turn-helix domain-containing protein</fullName>
    </submittedName>
</protein>
<dbReference type="InterPro" id="IPR018060">
    <property type="entry name" value="HTH_AraC"/>
</dbReference>
<dbReference type="SMART" id="SM00342">
    <property type="entry name" value="HTH_ARAC"/>
    <property type="match status" value="1"/>
</dbReference>
<proteinExistence type="predicted"/>
<keyword evidence="6" id="KW-1185">Reference proteome</keyword>
<gene>
    <name evidence="5" type="ORF">LDJ79_18405</name>
</gene>
<dbReference type="Gene3D" id="1.10.10.60">
    <property type="entry name" value="Homeodomain-like"/>
    <property type="match status" value="1"/>
</dbReference>
<dbReference type="RefSeq" id="WP_225251642.1">
    <property type="nucleotide sequence ID" value="NZ_JAIWIU010000150.1"/>
</dbReference>
<dbReference type="EMBL" id="JAIWIU010000150">
    <property type="protein sequence ID" value="MCA2018097.1"/>
    <property type="molecule type" value="Genomic_DNA"/>
</dbReference>
<dbReference type="Pfam" id="PF12833">
    <property type="entry name" value="HTH_18"/>
    <property type="match status" value="1"/>
</dbReference>
<keyword evidence="2" id="KW-0238">DNA-binding</keyword>
<dbReference type="InterPro" id="IPR035418">
    <property type="entry name" value="AraC-bd_2"/>
</dbReference>